<evidence type="ECO:0000256" key="4">
    <source>
        <dbReference type="ARBA" id="ARBA00022840"/>
    </source>
</evidence>
<dbReference type="PROSITE" id="PS00178">
    <property type="entry name" value="AA_TRNA_LIGASE_I"/>
    <property type="match status" value="1"/>
</dbReference>
<comment type="similarity">
    <text evidence="1 7">Belongs to the class-I aminoacyl-tRNA synthetase family. Glutamate--tRNA ligase type 1 subfamily.</text>
</comment>
<keyword evidence="4 7" id="KW-0067">ATP-binding</keyword>
<reference evidence="10 11" key="1">
    <citation type="journal article" date="2016" name="Nat. Commun.">
        <title>Thousands of microbial genomes shed light on interconnected biogeochemical processes in an aquifer system.</title>
        <authorList>
            <person name="Anantharaman K."/>
            <person name="Brown C.T."/>
            <person name="Hug L.A."/>
            <person name="Sharon I."/>
            <person name="Castelle C.J."/>
            <person name="Probst A.J."/>
            <person name="Thomas B.C."/>
            <person name="Singh A."/>
            <person name="Wilkins M.J."/>
            <person name="Karaoz U."/>
            <person name="Brodie E.L."/>
            <person name="Williams K.H."/>
            <person name="Hubbard S.S."/>
            <person name="Banfield J.F."/>
        </authorList>
    </citation>
    <scope>NUCLEOTIDE SEQUENCE [LARGE SCALE GENOMIC DNA]</scope>
</reference>
<dbReference type="GO" id="GO:0005829">
    <property type="term" value="C:cytosol"/>
    <property type="evidence" value="ECO:0007669"/>
    <property type="project" value="TreeGrafter"/>
</dbReference>
<dbReference type="GO" id="GO:0004818">
    <property type="term" value="F:glutamate-tRNA ligase activity"/>
    <property type="evidence" value="ECO:0007669"/>
    <property type="project" value="UniProtKB-UniRule"/>
</dbReference>
<keyword evidence="6 7" id="KW-0030">Aminoacyl-tRNA synthetase</keyword>
<dbReference type="InterPro" id="IPR001412">
    <property type="entry name" value="aa-tRNA-synth_I_CS"/>
</dbReference>
<dbReference type="InterPro" id="IPR045462">
    <property type="entry name" value="aa-tRNA-synth_I_cd-bd"/>
</dbReference>
<dbReference type="FunFam" id="3.40.50.620:FF:000045">
    <property type="entry name" value="Glutamate--tRNA ligase, mitochondrial"/>
    <property type="match status" value="1"/>
</dbReference>
<dbReference type="InterPro" id="IPR014729">
    <property type="entry name" value="Rossmann-like_a/b/a_fold"/>
</dbReference>
<dbReference type="NCBIfam" id="TIGR00464">
    <property type="entry name" value="gltX_bact"/>
    <property type="match status" value="1"/>
</dbReference>
<evidence type="ECO:0000256" key="1">
    <source>
        <dbReference type="ARBA" id="ARBA00007894"/>
    </source>
</evidence>
<keyword evidence="2 7" id="KW-0436">Ligase</keyword>
<comment type="function">
    <text evidence="7">Catalyzes the attachment of glutamate to tRNA(Glu) in a two-step reaction: glutamate is first activated by ATP to form Glu-AMP and then transferred to the acceptor end of tRNA(Glu).</text>
</comment>
<dbReference type="GO" id="GO:0006424">
    <property type="term" value="P:glutamyl-tRNA aminoacylation"/>
    <property type="evidence" value="ECO:0007669"/>
    <property type="project" value="UniProtKB-UniRule"/>
</dbReference>
<dbReference type="InterPro" id="IPR049940">
    <property type="entry name" value="GluQ/Sye"/>
</dbReference>
<dbReference type="InterPro" id="IPR004527">
    <property type="entry name" value="Glu-tRNA-ligase_bac/mito"/>
</dbReference>
<dbReference type="InterPro" id="IPR033910">
    <property type="entry name" value="GluRS_core"/>
</dbReference>
<evidence type="ECO:0000313" key="10">
    <source>
        <dbReference type="EMBL" id="OGG07989.1"/>
    </source>
</evidence>
<dbReference type="SUPFAM" id="SSF52374">
    <property type="entry name" value="Nucleotidylyl transferase"/>
    <property type="match status" value="1"/>
</dbReference>
<proteinExistence type="inferred from homology"/>
<dbReference type="CDD" id="cd00808">
    <property type="entry name" value="GluRS_core"/>
    <property type="match status" value="1"/>
</dbReference>
<accession>A0A1F5Z6C3</accession>
<keyword evidence="5 7" id="KW-0648">Protein biosynthesis</keyword>
<dbReference type="Gene3D" id="1.10.10.350">
    <property type="match status" value="1"/>
</dbReference>
<comment type="catalytic activity">
    <reaction evidence="7">
        <text>tRNA(Glu) + L-glutamate + ATP = L-glutamyl-tRNA(Glu) + AMP + diphosphate</text>
        <dbReference type="Rhea" id="RHEA:23540"/>
        <dbReference type="Rhea" id="RHEA-COMP:9663"/>
        <dbReference type="Rhea" id="RHEA-COMP:9680"/>
        <dbReference type="ChEBI" id="CHEBI:29985"/>
        <dbReference type="ChEBI" id="CHEBI:30616"/>
        <dbReference type="ChEBI" id="CHEBI:33019"/>
        <dbReference type="ChEBI" id="CHEBI:78442"/>
        <dbReference type="ChEBI" id="CHEBI:78520"/>
        <dbReference type="ChEBI" id="CHEBI:456215"/>
        <dbReference type="EC" id="6.1.1.17"/>
    </reaction>
</comment>
<dbReference type="InterPro" id="IPR020751">
    <property type="entry name" value="aa-tRNA-synth_I_codon-bd_sub2"/>
</dbReference>
<dbReference type="InterPro" id="IPR000924">
    <property type="entry name" value="Glu/Gln-tRNA-synth"/>
</dbReference>
<comment type="subcellular location">
    <subcellularLocation>
        <location evidence="7">Cytoplasm</location>
    </subcellularLocation>
</comment>
<gene>
    <name evidence="7" type="primary">gltX</name>
    <name evidence="10" type="ORF">A2777_01185</name>
</gene>
<evidence type="ECO:0000256" key="3">
    <source>
        <dbReference type="ARBA" id="ARBA00022741"/>
    </source>
</evidence>
<dbReference type="GO" id="GO:0000049">
    <property type="term" value="F:tRNA binding"/>
    <property type="evidence" value="ECO:0007669"/>
    <property type="project" value="InterPro"/>
</dbReference>
<feature type="domain" description="Glutamyl/glutaminyl-tRNA synthetase class Ib catalytic" evidence="8">
    <location>
        <begin position="3"/>
        <end position="320"/>
    </location>
</feature>
<dbReference type="PRINTS" id="PR00987">
    <property type="entry name" value="TRNASYNTHGLU"/>
</dbReference>
<dbReference type="Pfam" id="PF19269">
    <property type="entry name" value="Anticodon_2"/>
    <property type="match status" value="1"/>
</dbReference>
<evidence type="ECO:0000313" key="11">
    <source>
        <dbReference type="Proteomes" id="UP000177354"/>
    </source>
</evidence>
<feature type="short sequence motif" description="'KMSKS' region" evidence="7">
    <location>
        <begin position="251"/>
        <end position="255"/>
    </location>
</feature>
<dbReference type="Gene3D" id="3.40.50.620">
    <property type="entry name" value="HUPs"/>
    <property type="match status" value="1"/>
</dbReference>
<comment type="caution">
    <text evidence="7">Lacks conserved residue(s) required for the propagation of feature annotation.</text>
</comment>
<sequence>MEKVRCRIAPSPTGQDLHIGNVYTALINYVFTLQNKGRFIVRIEDTDRARIVAGSEKRILSSLEWFGIKHDEGPDIGGPFSPYRQSERLKLYADHAEILIRKGYAYYCFCTPADLEKMRALRIKEGKPPLYDGRCRKIDARVWRDRIKKEKYVIRLKVPEKGRTVFNDVIRGEISFENRLLDDQVLLKSDGFPTYHLAVVVDDHLMKITHIIRAEEWISSTPKHVLLYGFFGWPLPIIAHGPVLRNPDKSKLSKRKNPVWASWYREKGFLPEAILNYLALMGWSHPDGIDIFSILEFIKKFRLEDLKPVGPAFDLKKLEWLNGEYIRRTPNSKLKSQIWEFYDKLYPADLIDKTVPLIKERIKILSDYRPLCRFFFKEPKEYEIDLSLHKNLLKEIAQLLGNLNNWQADNIGDLMQNLARKLKIKNADFFMILRVAVTGQKITPPLNESMEILGKKVVLSRIKKASL</sequence>
<comment type="caution">
    <text evidence="10">The sequence shown here is derived from an EMBL/GenBank/DDBJ whole genome shotgun (WGS) entry which is preliminary data.</text>
</comment>
<dbReference type="EMBL" id="MFJF01000005">
    <property type="protein sequence ID" value="OGG07989.1"/>
    <property type="molecule type" value="Genomic_DNA"/>
</dbReference>
<dbReference type="EC" id="6.1.1.17" evidence="7"/>
<feature type="domain" description="Aminoacyl-tRNA synthetase class I anticodon-binding" evidence="9">
    <location>
        <begin position="342"/>
        <end position="465"/>
    </location>
</feature>
<dbReference type="PANTHER" id="PTHR43311:SF2">
    <property type="entry name" value="GLUTAMATE--TRNA LIGASE, MITOCHONDRIAL-RELATED"/>
    <property type="match status" value="1"/>
</dbReference>
<dbReference type="Proteomes" id="UP000177354">
    <property type="component" value="Unassembled WGS sequence"/>
</dbReference>
<comment type="subunit">
    <text evidence="7">Monomer.</text>
</comment>
<evidence type="ECO:0000259" key="8">
    <source>
        <dbReference type="Pfam" id="PF00749"/>
    </source>
</evidence>
<dbReference type="InterPro" id="IPR020058">
    <property type="entry name" value="Glu/Gln-tRNA-synth_Ib_cat-dom"/>
</dbReference>
<dbReference type="PANTHER" id="PTHR43311">
    <property type="entry name" value="GLUTAMATE--TRNA LIGASE"/>
    <property type="match status" value="1"/>
</dbReference>
<evidence type="ECO:0000256" key="5">
    <source>
        <dbReference type="ARBA" id="ARBA00022917"/>
    </source>
</evidence>
<evidence type="ECO:0000256" key="2">
    <source>
        <dbReference type="ARBA" id="ARBA00022598"/>
    </source>
</evidence>
<name>A0A1F5Z6C3_9BACT</name>
<dbReference type="GO" id="GO:0005524">
    <property type="term" value="F:ATP binding"/>
    <property type="evidence" value="ECO:0007669"/>
    <property type="project" value="UniProtKB-UniRule"/>
</dbReference>
<keyword evidence="3 7" id="KW-0547">Nucleotide-binding</keyword>
<dbReference type="GO" id="GO:0008270">
    <property type="term" value="F:zinc ion binding"/>
    <property type="evidence" value="ECO:0007669"/>
    <property type="project" value="InterPro"/>
</dbReference>
<evidence type="ECO:0000256" key="6">
    <source>
        <dbReference type="ARBA" id="ARBA00023146"/>
    </source>
</evidence>
<dbReference type="InterPro" id="IPR008925">
    <property type="entry name" value="aa_tRNA-synth_I_cd-bd_sf"/>
</dbReference>
<keyword evidence="7" id="KW-0963">Cytoplasm</keyword>
<dbReference type="Pfam" id="PF00749">
    <property type="entry name" value="tRNA-synt_1c"/>
    <property type="match status" value="1"/>
</dbReference>
<protein>
    <recommendedName>
        <fullName evidence="7">Glutamate--tRNA ligase</fullName>
        <ecNumber evidence="7">6.1.1.17</ecNumber>
    </recommendedName>
    <alternativeName>
        <fullName evidence="7">Glutamyl-tRNA synthetase</fullName>
        <shortName evidence="7">GluRS</shortName>
    </alternativeName>
</protein>
<organism evidence="10 11">
    <name type="scientific">Candidatus Gottesmanbacteria bacterium RIFCSPHIGHO2_01_FULL_40_15</name>
    <dbReference type="NCBI Taxonomy" id="1798376"/>
    <lineage>
        <taxon>Bacteria</taxon>
        <taxon>Candidatus Gottesmaniibacteriota</taxon>
    </lineage>
</organism>
<dbReference type="AlphaFoldDB" id="A0A1F5Z6C3"/>
<dbReference type="SUPFAM" id="SSF48163">
    <property type="entry name" value="An anticodon-binding domain of class I aminoacyl-tRNA synthetases"/>
    <property type="match status" value="1"/>
</dbReference>
<evidence type="ECO:0000259" key="9">
    <source>
        <dbReference type="Pfam" id="PF19269"/>
    </source>
</evidence>
<evidence type="ECO:0000256" key="7">
    <source>
        <dbReference type="HAMAP-Rule" id="MF_00022"/>
    </source>
</evidence>
<dbReference type="HAMAP" id="MF_00022">
    <property type="entry name" value="Glu_tRNA_synth_type1"/>
    <property type="match status" value="1"/>
</dbReference>
<feature type="binding site" evidence="7">
    <location>
        <position position="254"/>
    </location>
    <ligand>
        <name>ATP</name>
        <dbReference type="ChEBI" id="CHEBI:30616"/>
    </ligand>
</feature>